<feature type="domain" description="RecF/RecN/SMC N-terminal" evidence="11">
    <location>
        <begin position="1"/>
        <end position="509"/>
    </location>
</feature>
<keyword evidence="4" id="KW-0547">Nucleotide-binding</keyword>
<evidence type="ECO:0000256" key="4">
    <source>
        <dbReference type="ARBA" id="ARBA00022741"/>
    </source>
</evidence>
<evidence type="ECO:0000256" key="9">
    <source>
        <dbReference type="PIRNR" id="PIRNR003128"/>
    </source>
</evidence>
<dbReference type="GO" id="GO:0006310">
    <property type="term" value="P:DNA recombination"/>
    <property type="evidence" value="ECO:0007669"/>
    <property type="project" value="InterPro"/>
</dbReference>
<evidence type="ECO:0000256" key="6">
    <source>
        <dbReference type="ARBA" id="ARBA00022840"/>
    </source>
</evidence>
<dbReference type="NCBIfam" id="NF008121">
    <property type="entry name" value="PRK10869.1"/>
    <property type="match status" value="1"/>
</dbReference>
<evidence type="ECO:0000313" key="12">
    <source>
        <dbReference type="EMBL" id="CRH05433.1"/>
    </source>
</evidence>
<dbReference type="InterPro" id="IPR004604">
    <property type="entry name" value="DNA_recomb/repair_RecN"/>
</dbReference>
<dbReference type="EMBL" id="LO017727">
    <property type="protein sequence ID" value="CRH05433.1"/>
    <property type="molecule type" value="Genomic_DNA"/>
</dbReference>
<dbReference type="AlphaFoldDB" id="A0A1S7LG78"/>
<comment type="function">
    <text evidence="1 9">May be involved in recombinational repair of damaged DNA.</text>
</comment>
<keyword evidence="5 9" id="KW-0227">DNA damage</keyword>
<dbReference type="Gene3D" id="3.40.50.300">
    <property type="entry name" value="P-loop containing nucleotide triphosphate hydrolases"/>
    <property type="match status" value="2"/>
</dbReference>
<protein>
    <recommendedName>
        <fullName evidence="3 9">DNA repair protein RecN</fullName>
    </recommendedName>
    <alternativeName>
        <fullName evidence="8 9">Recombination protein N</fullName>
    </alternativeName>
</protein>
<keyword evidence="10" id="KW-0175">Coiled coil</keyword>
<proteinExistence type="inferred from homology"/>
<dbReference type="GO" id="GO:0005524">
    <property type="term" value="F:ATP binding"/>
    <property type="evidence" value="ECO:0007669"/>
    <property type="project" value="UniProtKB-KW"/>
</dbReference>
<evidence type="ECO:0000256" key="10">
    <source>
        <dbReference type="SAM" id="Coils"/>
    </source>
</evidence>
<evidence type="ECO:0000256" key="7">
    <source>
        <dbReference type="ARBA" id="ARBA00023204"/>
    </source>
</evidence>
<dbReference type="FunFam" id="3.40.50.300:FF:000356">
    <property type="entry name" value="DNA repair protein RecN"/>
    <property type="match status" value="1"/>
</dbReference>
<dbReference type="GO" id="GO:0009432">
    <property type="term" value="P:SOS response"/>
    <property type="evidence" value="ECO:0007669"/>
    <property type="project" value="TreeGrafter"/>
</dbReference>
<evidence type="ECO:0000256" key="1">
    <source>
        <dbReference type="ARBA" id="ARBA00003618"/>
    </source>
</evidence>
<evidence type="ECO:0000256" key="2">
    <source>
        <dbReference type="ARBA" id="ARBA00009441"/>
    </source>
</evidence>
<dbReference type="GO" id="GO:0006281">
    <property type="term" value="P:DNA repair"/>
    <property type="evidence" value="ECO:0007669"/>
    <property type="project" value="UniProtKB-KW"/>
</dbReference>
<dbReference type="PIRSF" id="PIRSF003128">
    <property type="entry name" value="RecN"/>
    <property type="match status" value="1"/>
</dbReference>
<name>A0A1S7LG78_MAGMO</name>
<gene>
    <name evidence="12" type="primary">recN</name>
    <name evidence="12" type="ORF">MAGMO_1240</name>
</gene>
<evidence type="ECO:0000256" key="8">
    <source>
        <dbReference type="ARBA" id="ARBA00033408"/>
    </source>
</evidence>
<evidence type="ECO:0000256" key="3">
    <source>
        <dbReference type="ARBA" id="ARBA00021315"/>
    </source>
</evidence>
<dbReference type="SUPFAM" id="SSF52540">
    <property type="entry name" value="P-loop containing nucleoside triphosphate hydrolases"/>
    <property type="match status" value="2"/>
</dbReference>
<organism evidence="12">
    <name type="scientific">Magnetococcus massalia (strain MO-1)</name>
    <dbReference type="NCBI Taxonomy" id="451514"/>
    <lineage>
        <taxon>Bacteria</taxon>
        <taxon>Pseudomonadati</taxon>
        <taxon>Pseudomonadota</taxon>
        <taxon>Magnetococcia</taxon>
        <taxon>Magnetococcales</taxon>
        <taxon>Magnetococcaceae</taxon>
        <taxon>Magnetococcus</taxon>
    </lineage>
</organism>
<dbReference type="FunFam" id="3.40.50.300:FF:000319">
    <property type="entry name" value="DNA repair protein RecN"/>
    <property type="match status" value="1"/>
</dbReference>
<dbReference type="NCBIfam" id="TIGR00634">
    <property type="entry name" value="recN"/>
    <property type="match status" value="1"/>
</dbReference>
<evidence type="ECO:0000259" key="11">
    <source>
        <dbReference type="Pfam" id="PF02463"/>
    </source>
</evidence>
<dbReference type="InterPro" id="IPR027417">
    <property type="entry name" value="P-loop_NTPase"/>
</dbReference>
<dbReference type="PANTHER" id="PTHR11059:SF0">
    <property type="entry name" value="DNA REPAIR PROTEIN RECN"/>
    <property type="match status" value="1"/>
</dbReference>
<sequence length="559" mass="61418">MLKQLVIEQIALIERLELSFHDNLAVITGETGAGKSIILDSLGLVLGERADSGLIRAGQERAIVAARFAPPEDHPAWHWLQSKDLDLGEEEIFLRRVLTSKGRGRALINETPVPVATLAELGNLLVDIHGQHDHQSLVHPKAHLEILDAFGCNSELAQKSAQKYVAWHKTQKELEALREKAQDAADRRAFLAFQLEELESAAIQPNEAEELEQQRSRLAHASRLAEAAHEAKQLLNDSEHAAASLTGQAASTLESASRMDSELESIAEAIRSLQYELDDVGERVGSYLNQLDTDPSALQVLEERLDTIHRLARKHRREPDELVELTNQWRADLNALDNLEGNEAGLVKELAAHDAAYRKVADKLSTARRKASEKLSKEVEVQLKDLYMQGTRVAVSLTPRTRDALHPRGMEEAEFLVSANPGEPLKPLRQVASGGELARLMLALKSVLADAVTVPTLIFDEVDVGVGGRVASAIGSKLGRVASNRQVLAITHLPQVAAHGAHHYKVEKSVEKKRTTSSMLLLNSDQRLEELARMLAGDEITDEARSNAQAMLDKAANSH</sequence>
<reference evidence="12" key="1">
    <citation type="submission" date="2015-04" db="EMBL/GenBank/DDBJ databases">
        <authorList>
            <person name="Syromyatnikov M.Y."/>
            <person name="Popov V.N."/>
        </authorList>
    </citation>
    <scope>NUCLEOTIDE SEQUENCE</scope>
    <source>
        <strain evidence="12">MO-1</strain>
    </source>
</reference>
<dbReference type="Pfam" id="PF02463">
    <property type="entry name" value="SMC_N"/>
    <property type="match status" value="1"/>
</dbReference>
<dbReference type="GO" id="GO:0043590">
    <property type="term" value="C:bacterial nucleoid"/>
    <property type="evidence" value="ECO:0007669"/>
    <property type="project" value="TreeGrafter"/>
</dbReference>
<feature type="coiled-coil region" evidence="10">
    <location>
        <begin position="167"/>
        <end position="228"/>
    </location>
</feature>
<keyword evidence="6" id="KW-0067">ATP-binding</keyword>
<dbReference type="CDD" id="cd03241">
    <property type="entry name" value="ABC_RecN"/>
    <property type="match status" value="2"/>
</dbReference>
<comment type="similarity">
    <text evidence="2 9">Belongs to the RecN family.</text>
</comment>
<accession>A0A1S7LG78</accession>
<dbReference type="PANTHER" id="PTHR11059">
    <property type="entry name" value="DNA REPAIR PROTEIN RECN"/>
    <property type="match status" value="1"/>
</dbReference>
<keyword evidence="7 9" id="KW-0234">DNA repair</keyword>
<dbReference type="InterPro" id="IPR003395">
    <property type="entry name" value="RecF/RecN/SMC_N"/>
</dbReference>
<evidence type="ECO:0000256" key="5">
    <source>
        <dbReference type="ARBA" id="ARBA00022763"/>
    </source>
</evidence>